<name>A0ABZ2LHH7_9BACT</name>
<accession>A0ABZ2LHH7</accession>
<proteinExistence type="predicted"/>
<organism evidence="2 3">
    <name type="scientific">Pendulispora rubella</name>
    <dbReference type="NCBI Taxonomy" id="2741070"/>
    <lineage>
        <taxon>Bacteria</taxon>
        <taxon>Pseudomonadati</taxon>
        <taxon>Myxococcota</taxon>
        <taxon>Myxococcia</taxon>
        <taxon>Myxococcales</taxon>
        <taxon>Sorangiineae</taxon>
        <taxon>Pendulisporaceae</taxon>
        <taxon>Pendulispora</taxon>
    </lineage>
</organism>
<dbReference type="InterPro" id="IPR008727">
    <property type="entry name" value="PAAR_motif"/>
</dbReference>
<evidence type="ECO:0000313" key="2">
    <source>
        <dbReference type="EMBL" id="WXB09014.1"/>
    </source>
</evidence>
<feature type="region of interest" description="Disordered" evidence="1">
    <location>
        <begin position="54"/>
        <end position="78"/>
    </location>
</feature>
<dbReference type="RefSeq" id="WP_394838688.1">
    <property type="nucleotide sequence ID" value="NZ_CP089929.1"/>
</dbReference>
<keyword evidence="3" id="KW-1185">Reference proteome</keyword>
<feature type="region of interest" description="Disordered" evidence="1">
    <location>
        <begin position="333"/>
        <end position="355"/>
    </location>
</feature>
<dbReference type="Proteomes" id="UP001374803">
    <property type="component" value="Chromosome"/>
</dbReference>
<dbReference type="Gene3D" id="2.60.200.60">
    <property type="match status" value="1"/>
</dbReference>
<protein>
    <submittedName>
        <fullName evidence="2">PAAR domain-containing protein</fullName>
    </submittedName>
</protein>
<dbReference type="EMBL" id="CP089983">
    <property type="protein sequence ID" value="WXB09014.1"/>
    <property type="molecule type" value="Genomic_DNA"/>
</dbReference>
<reference evidence="2" key="1">
    <citation type="submission" date="2021-12" db="EMBL/GenBank/DDBJ databases">
        <title>Discovery of the Pendulisporaceae a myxobacterial family with distinct sporulation behavior and unique specialized metabolism.</title>
        <authorList>
            <person name="Garcia R."/>
            <person name="Popoff A."/>
            <person name="Bader C.D."/>
            <person name="Loehr J."/>
            <person name="Walesch S."/>
            <person name="Walt C."/>
            <person name="Boldt J."/>
            <person name="Bunk B."/>
            <person name="Haeckl F.J.F.P.J."/>
            <person name="Gunesch A.P."/>
            <person name="Birkelbach J."/>
            <person name="Nuebel U."/>
            <person name="Pietschmann T."/>
            <person name="Bach T."/>
            <person name="Mueller R."/>
        </authorList>
    </citation>
    <scope>NUCLEOTIDE SEQUENCE</scope>
    <source>
        <strain evidence="2">MSr11367</strain>
    </source>
</reference>
<gene>
    <name evidence="2" type="ORF">LVJ94_17495</name>
</gene>
<evidence type="ECO:0000313" key="3">
    <source>
        <dbReference type="Proteomes" id="UP001374803"/>
    </source>
</evidence>
<feature type="compositionally biased region" description="Pro residues" evidence="1">
    <location>
        <begin position="62"/>
        <end position="76"/>
    </location>
</feature>
<dbReference type="CDD" id="cd14740">
    <property type="entry name" value="PAAR_4"/>
    <property type="match status" value="1"/>
</dbReference>
<feature type="compositionally biased region" description="Gly residues" evidence="1">
    <location>
        <begin position="346"/>
        <end position="355"/>
    </location>
</feature>
<evidence type="ECO:0000256" key="1">
    <source>
        <dbReference type="SAM" id="MobiDB-lite"/>
    </source>
</evidence>
<dbReference type="Pfam" id="PF05488">
    <property type="entry name" value="PAAR_motif"/>
    <property type="match status" value="1"/>
</dbReference>
<sequence>MGLMDSLSLAVNDAVSTDHAAAAANAASTAVDPGAYGAAFSEAVSNAVSPIRFQSQAARGPSPSPGETPPEPPPNPARTVAEVGGAVMGLLGLPLELINTGFAILTGPLAAIFPSLPAATMGCLYLGPPHGHLHPPSFTPPVTPAPIPLPSLGPVVLGPSLKVLINNLPAARAGDLGLAATCVGILPMFEIFTGSSNVFFAGMRAARMGDIAKACLPSVGGPIRGLAKAMMIAGAAVGAAGVAADVVDAAEGTGGPEAAAAAGMAAAIDAAALAVDVAAQAMSAAMGKDMAVPPSMGMMMIGMPNVLVGGFPMINIPDPVHLLLEKLGKLRKPKKKELKDKKQPGECGGCGCPPG</sequence>